<keyword evidence="3" id="KW-0732">Signal</keyword>
<protein>
    <submittedName>
        <fullName evidence="4">Uncharacterized protein</fullName>
    </submittedName>
</protein>
<feature type="region of interest" description="Disordered" evidence="1">
    <location>
        <begin position="375"/>
        <end position="475"/>
    </location>
</feature>
<feature type="compositionally biased region" description="Low complexity" evidence="1">
    <location>
        <begin position="578"/>
        <end position="598"/>
    </location>
</feature>
<reference evidence="4 5" key="1">
    <citation type="submission" date="2024-01" db="EMBL/GenBank/DDBJ databases">
        <title>A draft genome for the cacao thread blight pathogen Marasmiellus scandens.</title>
        <authorList>
            <person name="Baruah I.K."/>
            <person name="Leung J."/>
            <person name="Bukari Y."/>
            <person name="Amoako-Attah I."/>
            <person name="Meinhardt L.W."/>
            <person name="Bailey B.A."/>
            <person name="Cohen S.P."/>
        </authorList>
    </citation>
    <scope>NUCLEOTIDE SEQUENCE [LARGE SCALE GENOMIC DNA]</scope>
    <source>
        <strain evidence="4 5">GH-19</strain>
    </source>
</reference>
<organism evidence="4 5">
    <name type="scientific">Marasmiellus scandens</name>
    <dbReference type="NCBI Taxonomy" id="2682957"/>
    <lineage>
        <taxon>Eukaryota</taxon>
        <taxon>Fungi</taxon>
        <taxon>Dikarya</taxon>
        <taxon>Basidiomycota</taxon>
        <taxon>Agaricomycotina</taxon>
        <taxon>Agaricomycetes</taxon>
        <taxon>Agaricomycetidae</taxon>
        <taxon>Agaricales</taxon>
        <taxon>Marasmiineae</taxon>
        <taxon>Omphalotaceae</taxon>
        <taxon>Marasmiellus</taxon>
    </lineage>
</organism>
<feature type="compositionally biased region" description="Low complexity" evidence="1">
    <location>
        <begin position="814"/>
        <end position="834"/>
    </location>
</feature>
<feature type="region of interest" description="Disordered" evidence="1">
    <location>
        <begin position="310"/>
        <end position="356"/>
    </location>
</feature>
<feature type="compositionally biased region" description="Pro residues" evidence="1">
    <location>
        <begin position="1054"/>
        <end position="1070"/>
    </location>
</feature>
<feature type="region of interest" description="Disordered" evidence="1">
    <location>
        <begin position="721"/>
        <end position="874"/>
    </location>
</feature>
<proteinExistence type="predicted"/>
<keyword evidence="5" id="KW-1185">Reference proteome</keyword>
<feature type="compositionally biased region" description="Low complexity" evidence="1">
    <location>
        <begin position="1108"/>
        <end position="1119"/>
    </location>
</feature>
<name>A0ABR1ISX6_9AGAR</name>
<feature type="compositionally biased region" description="Polar residues" evidence="1">
    <location>
        <begin position="182"/>
        <end position="193"/>
    </location>
</feature>
<feature type="compositionally biased region" description="Low complexity" evidence="1">
    <location>
        <begin position="268"/>
        <end position="280"/>
    </location>
</feature>
<dbReference type="Proteomes" id="UP001498398">
    <property type="component" value="Unassembled WGS sequence"/>
</dbReference>
<keyword evidence="2" id="KW-1133">Transmembrane helix</keyword>
<feature type="region of interest" description="Disordered" evidence="1">
    <location>
        <begin position="660"/>
        <end position="679"/>
    </location>
</feature>
<evidence type="ECO:0000256" key="2">
    <source>
        <dbReference type="SAM" id="Phobius"/>
    </source>
</evidence>
<feature type="compositionally biased region" description="Low complexity" evidence="1">
    <location>
        <begin position="170"/>
        <end position="181"/>
    </location>
</feature>
<accession>A0ABR1ISX6</accession>
<feature type="compositionally biased region" description="Pro residues" evidence="1">
    <location>
        <begin position="314"/>
        <end position="325"/>
    </location>
</feature>
<feature type="chain" id="PRO_5046223506" evidence="3">
    <location>
        <begin position="27"/>
        <end position="1226"/>
    </location>
</feature>
<keyword evidence="2" id="KW-0472">Membrane</keyword>
<feature type="transmembrane region" description="Helical" evidence="2">
    <location>
        <begin position="204"/>
        <end position="226"/>
    </location>
</feature>
<feature type="compositionally biased region" description="Polar residues" evidence="1">
    <location>
        <begin position="1147"/>
        <end position="1159"/>
    </location>
</feature>
<feature type="region of interest" description="Disordered" evidence="1">
    <location>
        <begin position="168"/>
        <end position="200"/>
    </location>
</feature>
<evidence type="ECO:0000313" key="5">
    <source>
        <dbReference type="Proteomes" id="UP001498398"/>
    </source>
</evidence>
<gene>
    <name evidence="4" type="ORF">VKT23_018363</name>
</gene>
<dbReference type="EMBL" id="JBANRG010000082">
    <property type="protein sequence ID" value="KAK7437928.1"/>
    <property type="molecule type" value="Genomic_DNA"/>
</dbReference>
<feature type="region of interest" description="Disordered" evidence="1">
    <location>
        <begin position="1054"/>
        <end position="1226"/>
    </location>
</feature>
<feature type="compositionally biased region" description="Polar residues" evidence="1">
    <location>
        <begin position="1206"/>
        <end position="1226"/>
    </location>
</feature>
<evidence type="ECO:0000313" key="4">
    <source>
        <dbReference type="EMBL" id="KAK7437928.1"/>
    </source>
</evidence>
<feature type="compositionally biased region" description="Low complexity" evidence="1">
    <location>
        <begin position="842"/>
        <end position="854"/>
    </location>
</feature>
<feature type="compositionally biased region" description="Low complexity" evidence="1">
    <location>
        <begin position="339"/>
        <end position="356"/>
    </location>
</feature>
<feature type="compositionally biased region" description="Basic residues" evidence="1">
    <location>
        <begin position="531"/>
        <end position="540"/>
    </location>
</feature>
<evidence type="ECO:0000256" key="1">
    <source>
        <dbReference type="SAM" id="MobiDB-lite"/>
    </source>
</evidence>
<feature type="signal peptide" evidence="3">
    <location>
        <begin position="1"/>
        <end position="26"/>
    </location>
</feature>
<feature type="region of interest" description="Disordered" evidence="1">
    <location>
        <begin position="265"/>
        <end position="294"/>
    </location>
</feature>
<sequence>MFFDLPLPLQALVFSFLFPTTYVVKAGFTNVTIDDSDPSISYSSGWSVSDTSDLDYNGTHHFNNEDGVFAEFNFTGVAIYFLSPRWPYSVGAQITLDDDTDFVDLQDHSRPFEPDGGSETVHFDVIWSKGDLSNSTHTLRISSGADARYVVLDALIYTRVDAVDDPPPVVSSSSSFMPTSSFAQAPATTSSPSDEGDKTNNVPVIIGVAVGVIFALIAIGMAVYYFRNREALLRRYGRLIGVPPSDDDEEKARGSHNVAVFDVVTPASGDSSSSRKTVSSDGRQIRVKPQSMSVPSIRNSMKRIPIFARHKPLPDLPPPPSPTLPPTNIEEDFPPPKKTSSFRPTRPFRRTQPPVVPVDVEPQSIRRTGTVSTISSFFPTPMDPRDGALMRKSIGSVSRKSSMRSSNKAISPIDEQGRRELEASYPIPSPGVWTRPTSSSLVQSVRPVVIQPPPRVASRPLSVSNPDPPSDDVNVTARTVESPASAVAEPSNLTRTRTAQAVQNLDVIPESFPSTPGSRSSIVSKSSKSSRGSKRRSLGRRRLDKEKSRRSLGRTINSPRGPRFRTPTTSPHTSLALPTPSTLPQQATTPPTPNTAGTARRRPLPPSPMGPRRPSLSRGPHVLVPLHLITRLQSPPAVRRASMLNTRILQWQQQQLAQSQQSLSPQRSATEGTFSSSLNSSILSSLPSSLVALFPNPPQQGSSDQSLPSTFNTASGQAAMQLLTPRPTVRRPSRAGSKAGSPESEKAANSAVLGVEASPAAENVQSQPRADTSQPKARVQVPTQSTGPVITNAPLVTSPVPSTPQSRPLPTPSVPISSPTVVSPSVASVTSPLSPRRPLPAPLTNLPSSSLTSGPPIPPPPYSGRRIPGASGTGGNEIQKLTALYHKLPPSKRDVPHTPSMNSWSSLKLSTSIQEKLGSDHSPLDPTSAEVLMGMLDERRESGVLQQALDTSTPPTPLPMSLPSQSTLAPSLSVQTNQLLHVMPRHLAAGKSKSRPPALSIISGSAASSLQETPPPVSRAASDENVLRVDLPEVKPLSTPKRISGVSTISAQVPPTPPLPLIPPPPPPELVLPSESVAPIQGAPRKIGLPTRPSPGYLEASRARLPRQSAGSISSSAQITPPSSRGNSDEIDRFSIDLPEIRPLYTPQRTSVASTSSNRLPALPSTPPPPLPVNSAPTPAPLRIRTKVWTQEGTNARGRAAPFPVSSRNRPANEVNTTFLSQQSNL</sequence>
<keyword evidence="2" id="KW-0812">Transmembrane</keyword>
<comment type="caution">
    <text evidence="4">The sequence shown here is derived from an EMBL/GenBank/DDBJ whole genome shotgun (WGS) entry which is preliminary data.</text>
</comment>
<evidence type="ECO:0000256" key="3">
    <source>
        <dbReference type="SAM" id="SignalP"/>
    </source>
</evidence>
<feature type="compositionally biased region" description="Low complexity" evidence="1">
    <location>
        <begin position="391"/>
        <end position="408"/>
    </location>
</feature>
<feature type="compositionally biased region" description="Low complexity" evidence="1">
    <location>
        <begin position="517"/>
        <end position="530"/>
    </location>
</feature>
<dbReference type="Gene3D" id="2.60.120.260">
    <property type="entry name" value="Galactose-binding domain-like"/>
    <property type="match status" value="1"/>
</dbReference>
<feature type="region of interest" description="Disordered" evidence="1">
    <location>
        <begin position="508"/>
        <end position="619"/>
    </location>
</feature>
<feature type="compositionally biased region" description="Polar residues" evidence="1">
    <location>
        <begin position="763"/>
        <end position="789"/>
    </location>
</feature>